<feature type="domain" description="Alcohol dehydrogenase iron-type/glycerol dehydrogenase GldA" evidence="5">
    <location>
        <begin position="11"/>
        <end position="175"/>
    </location>
</feature>
<dbReference type="InterPro" id="IPR039697">
    <property type="entry name" value="Alcohol_dehydrogenase_Fe"/>
</dbReference>
<dbReference type="Gene3D" id="3.40.50.1970">
    <property type="match status" value="1"/>
</dbReference>
<feature type="domain" description="Fe-containing alcohol dehydrogenase-like C-terminal" evidence="6">
    <location>
        <begin position="186"/>
        <end position="378"/>
    </location>
</feature>
<evidence type="ECO:0000313" key="8">
    <source>
        <dbReference type="Proteomes" id="UP000576152"/>
    </source>
</evidence>
<dbReference type="Proteomes" id="UP000576152">
    <property type="component" value="Unassembled WGS sequence"/>
</dbReference>
<keyword evidence="4" id="KW-0520">NAD</keyword>
<dbReference type="SUPFAM" id="SSF56796">
    <property type="entry name" value="Dehydroquinate synthase-like"/>
    <property type="match status" value="1"/>
</dbReference>
<dbReference type="RefSeq" id="WP_183469775.1">
    <property type="nucleotide sequence ID" value="NZ_JACIBX010000002.1"/>
</dbReference>
<dbReference type="InterPro" id="IPR056798">
    <property type="entry name" value="ADH_Fe_C"/>
</dbReference>
<dbReference type="Pfam" id="PF00465">
    <property type="entry name" value="Fe-ADH"/>
    <property type="match status" value="1"/>
</dbReference>
<evidence type="ECO:0000259" key="5">
    <source>
        <dbReference type="Pfam" id="PF00465"/>
    </source>
</evidence>
<evidence type="ECO:0000259" key="6">
    <source>
        <dbReference type="Pfam" id="PF25137"/>
    </source>
</evidence>
<name>A0ABR6HKG6_9RHOB</name>
<keyword evidence="8" id="KW-1185">Reference proteome</keyword>
<dbReference type="InterPro" id="IPR001670">
    <property type="entry name" value="ADH_Fe/GldA"/>
</dbReference>
<evidence type="ECO:0000256" key="2">
    <source>
        <dbReference type="ARBA" id="ARBA00007358"/>
    </source>
</evidence>
<dbReference type="InterPro" id="IPR018211">
    <property type="entry name" value="ADH_Fe_CS"/>
</dbReference>
<dbReference type="PANTHER" id="PTHR11496">
    <property type="entry name" value="ALCOHOL DEHYDROGENASE"/>
    <property type="match status" value="1"/>
</dbReference>
<dbReference type="Gene3D" id="1.20.1090.10">
    <property type="entry name" value="Dehydroquinate synthase-like - alpha domain"/>
    <property type="match status" value="1"/>
</dbReference>
<organism evidence="7 8">
    <name type="scientific">Limimaricola variabilis</name>
    <dbReference type="NCBI Taxonomy" id="1492771"/>
    <lineage>
        <taxon>Bacteria</taxon>
        <taxon>Pseudomonadati</taxon>
        <taxon>Pseudomonadota</taxon>
        <taxon>Alphaproteobacteria</taxon>
        <taxon>Rhodobacterales</taxon>
        <taxon>Paracoccaceae</taxon>
        <taxon>Limimaricola</taxon>
    </lineage>
</organism>
<gene>
    <name evidence="7" type="ORF">FHS00_000598</name>
</gene>
<dbReference type="EMBL" id="JACIBX010000002">
    <property type="protein sequence ID" value="MBB3711036.1"/>
    <property type="molecule type" value="Genomic_DNA"/>
</dbReference>
<evidence type="ECO:0000313" key="7">
    <source>
        <dbReference type="EMBL" id="MBB3711036.1"/>
    </source>
</evidence>
<dbReference type="CDD" id="cd08183">
    <property type="entry name" value="Fe-ADH-like"/>
    <property type="match status" value="1"/>
</dbReference>
<dbReference type="PANTHER" id="PTHR11496:SF102">
    <property type="entry name" value="ALCOHOL DEHYDROGENASE 4"/>
    <property type="match status" value="1"/>
</dbReference>
<protein>
    <recommendedName>
        <fullName evidence="9">Iron-containing alcohol dehydrogenase</fullName>
    </recommendedName>
</protein>
<dbReference type="PROSITE" id="PS00913">
    <property type="entry name" value="ADH_IRON_1"/>
    <property type="match status" value="1"/>
</dbReference>
<comment type="cofactor">
    <cofactor evidence="1">
        <name>Fe cation</name>
        <dbReference type="ChEBI" id="CHEBI:24875"/>
    </cofactor>
</comment>
<proteinExistence type="inferred from homology"/>
<evidence type="ECO:0000256" key="3">
    <source>
        <dbReference type="ARBA" id="ARBA00023002"/>
    </source>
</evidence>
<sequence length="379" mass="38783">MSGFEILTAGRVVFGRGRAADAVDAIRAHGTRVLLLRGSHAAADRLAADLRAQGCAVEEIRQKGEPLLDDLEAIVARSREMRIDVVAALGGGSAVDMAKAAAALIPALGPAMRYLEVVGEGRTLEAAPLPFVALPTTAGTGAEVTKNAVIGVPEHGRKVSLRDARMLANLAIIDPALTDGAPRDVTLASGLDAVTQVIEPYLSCRATPFTDALCRDAIPRGLTALARLMQGEDAAARDDLALTSLFGGLALANAGLGAVHGFAGVLGGRTGAAHGALCGRLLPGVLRANVRAVAEEGGDLSRHDEVAGWIGAALGDDADPIGVLERSITAWGLPGLATLGVGEADIPDLARESQATSSMRGNPVALSQPQLEAILRDSL</sequence>
<evidence type="ECO:0000256" key="1">
    <source>
        <dbReference type="ARBA" id="ARBA00001962"/>
    </source>
</evidence>
<comment type="caution">
    <text evidence="7">The sequence shown here is derived from an EMBL/GenBank/DDBJ whole genome shotgun (WGS) entry which is preliminary data.</text>
</comment>
<comment type="similarity">
    <text evidence="2">Belongs to the iron-containing alcohol dehydrogenase family.</text>
</comment>
<dbReference type="Pfam" id="PF25137">
    <property type="entry name" value="ADH_Fe_C"/>
    <property type="match status" value="1"/>
</dbReference>
<keyword evidence="3" id="KW-0560">Oxidoreductase</keyword>
<reference evidence="7 8" key="1">
    <citation type="submission" date="2020-08" db="EMBL/GenBank/DDBJ databases">
        <title>Genomic Encyclopedia of Type Strains, Phase III (KMG-III): the genomes of soil and plant-associated and newly described type strains.</title>
        <authorList>
            <person name="Whitman W."/>
        </authorList>
    </citation>
    <scope>NUCLEOTIDE SEQUENCE [LARGE SCALE GENOMIC DNA]</scope>
    <source>
        <strain evidence="7 8">CECT 8572</strain>
    </source>
</reference>
<accession>A0ABR6HKG6</accession>
<evidence type="ECO:0000256" key="4">
    <source>
        <dbReference type="ARBA" id="ARBA00023027"/>
    </source>
</evidence>
<evidence type="ECO:0008006" key="9">
    <source>
        <dbReference type="Google" id="ProtNLM"/>
    </source>
</evidence>